<dbReference type="GO" id="GO:0016020">
    <property type="term" value="C:membrane"/>
    <property type="evidence" value="ECO:0007669"/>
    <property type="project" value="UniProtKB-SubCell"/>
</dbReference>
<dbReference type="InterPro" id="IPR013106">
    <property type="entry name" value="Ig_V-set"/>
</dbReference>
<protein>
    <recommendedName>
        <fullName evidence="9">Ig-like domain-containing protein</fullName>
    </recommendedName>
</protein>
<dbReference type="Pfam" id="PF07686">
    <property type="entry name" value="V-set"/>
    <property type="match status" value="1"/>
</dbReference>
<dbReference type="FunFam" id="2.60.40.10:FF:000032">
    <property type="entry name" value="palladin isoform X1"/>
    <property type="match status" value="1"/>
</dbReference>
<dbReference type="InterPro" id="IPR007110">
    <property type="entry name" value="Ig-like_dom"/>
</dbReference>
<dbReference type="InterPro" id="IPR013162">
    <property type="entry name" value="CD80_C2-set"/>
</dbReference>
<dbReference type="PANTHER" id="PTHR23278:SF32">
    <property type="entry name" value="NEUROMUSCULIN, ISOFORM E"/>
    <property type="match status" value="1"/>
</dbReference>
<dbReference type="Pfam" id="PF13895">
    <property type="entry name" value="Ig_2"/>
    <property type="match status" value="1"/>
</dbReference>
<evidence type="ECO:0000256" key="4">
    <source>
        <dbReference type="ARBA" id="ARBA00023136"/>
    </source>
</evidence>
<dbReference type="InterPro" id="IPR003599">
    <property type="entry name" value="Ig_sub"/>
</dbReference>
<feature type="region of interest" description="Disordered" evidence="7">
    <location>
        <begin position="1244"/>
        <end position="1293"/>
    </location>
</feature>
<keyword evidence="6" id="KW-0393">Immunoglobulin domain</keyword>
<sequence length="1570" mass="173709">MCGTISCWSRSPSKVGGKRMEPWKKSEKNGEQGSEIQLPCILKSPKCGGLHSIKWYRGSQRILIFSESAGITRGNNDIAARSTMNYNQNATKTYLKISDLKLEDEGLYKCEATYLAVNRECNNVQHITLNTTVRPKFLRITEEDDNTNLTSGTILGPINEGTLMTLNCESDQGKPVPTVEWYKGDKRLKAIGSTKVRENGVGIGSSVLQLQVGRSELGATFTCKISSLALAEPLTVDIKLDVHVRPLKMDVKGVVGHVVSGTKILLECKVSAARPPANVTWYNGTDFLTNDNDRFEMFETKIDDNSDGTSETSSYLAFTASEYDNGQTFSCFAENSVTRIEGIKPMKEATTIEVLYAPIITMRPANITVNETEDFVIICNYEANPAGLTSVKWLQNDQELELNEDHYEGGVTEQTSLTVKNASASDMGTYKCVLSNSVGETTPENTVDVSVLYKPIVKVLVEPEVPINEADRLNVSLTCYAVKGNPINLNAVRWYLDGDLLKELPDCNIKNNSTITLNMDDTLTFCDIDPSKLLLEAVGRSFHGNYSCEGRNDAGWGLISPSTPVIVYYKPGPAMISYKPKRVIKGSSLNITCTVTDPGRPAVTGYKWIRGMHRLADQEKSILSIDSVNLRTKANFTCIAYNEAGDGDPATTFIDVAAPPAFINPLAPYHGYVYNAVNVSIGCRVECSPICNVSWIKNNEPINFTVIDRYYVTNVYHPADQSTSDFESIQSNLTWNLDKWPNKQLDRFKDNDNYTCISSDNDVGKGVHSTTHFQVEFPPENMTISKKIIDVIVDFIPDSVKCGAVAHPEPTFRWYRQGSTETISQSPVLVFETKVPKRSNGTYFCEATNRHGTLNISTYLNVLYKPECQINKERINGEDYLVCTAVGNPKESNFSWSLKSDNDSLGQLAEIRQGQSYLLLDTAVTNFRTYVCIANNSIGSSLPCERGVPARQGRAGNLPWWFQLEGDLLIIVIIIIVTVVIAIVVCCVIVYLICRRKQMHAKYSNRMVTLEERQHPDGGPPSPTESIRSHGRCSSLHSNPVPRWPLKPGVLVHINRTHSLSSGLNPVPLSTSNHHIHTIPPTLPSTTTITAAVATTTTTTETISATTAEITSSPTTTMNTMMTTNKNYKVDRYRTRGDEIIVTRRPIKPFRRGKIMTITQMGIPIHNIVHDEGMIARANRLKAIFSSQLKEPDSFPGISREKTAVTYKRIVPRQRMSYNTPTLAASNCDTSADGTDCGGGGDVNINANSNVSRKRKKPGADPGHQGNKNSHIDSVSEGLQPESDGKTFYENLPFHGIQTPPNKCVASPKFARVSALHGTTLTSLSPTCSNSRPLSRATSLCAGSAGSAASAGSSGYESTPSHLGPHYSYHNMPRNNSPELKYNTFKPRRRKQLNHSHQFYSLRLCRKHNNNDDNNNNNNNQQKQVEKLEQQRCNFQLYAVPIIKSCPHKIENIKNSISSKSFNSISTVESTTTIPSSNIITIPKKDSILLKKKSSLSSCLYSHIKSNELLSSLSSSSSSSSMHYKSVINNSQVPPVPTPRRRKTDISQHIYQNIPRPIFPMDSAKKMREV</sequence>
<feature type="domain" description="Ig-like" evidence="9">
    <location>
        <begin position="779"/>
        <end position="861"/>
    </location>
</feature>
<proteinExistence type="predicted"/>
<evidence type="ECO:0000256" key="7">
    <source>
        <dbReference type="SAM" id="MobiDB-lite"/>
    </source>
</evidence>
<feature type="domain" description="Ig-like" evidence="9">
    <location>
        <begin position="135"/>
        <end position="235"/>
    </location>
</feature>
<dbReference type="SMART" id="SM00409">
    <property type="entry name" value="IG"/>
    <property type="match status" value="7"/>
</dbReference>
<keyword evidence="5" id="KW-1015">Disulfide bond</keyword>
<evidence type="ECO:0000259" key="9">
    <source>
        <dbReference type="PROSITE" id="PS50835"/>
    </source>
</evidence>
<dbReference type="SMART" id="SM00408">
    <property type="entry name" value="IGc2"/>
    <property type="match status" value="7"/>
</dbReference>
<comment type="subcellular location">
    <subcellularLocation>
        <location evidence="1">Membrane</location>
        <topology evidence="1">Single-pass membrane protein</topology>
    </subcellularLocation>
</comment>
<dbReference type="SUPFAM" id="SSF48726">
    <property type="entry name" value="Immunoglobulin"/>
    <property type="match status" value="7"/>
</dbReference>
<dbReference type="InterPro" id="IPR003598">
    <property type="entry name" value="Ig_sub2"/>
</dbReference>
<feature type="domain" description="Ig-like" evidence="9">
    <location>
        <begin position="358"/>
        <end position="450"/>
    </location>
</feature>
<dbReference type="Pfam" id="PF08205">
    <property type="entry name" value="C2-set_2"/>
    <property type="match status" value="2"/>
</dbReference>
<feature type="region of interest" description="Disordered" evidence="7">
    <location>
        <begin position="1525"/>
        <end position="1544"/>
    </location>
</feature>
<feature type="transmembrane region" description="Helical" evidence="8">
    <location>
        <begin position="968"/>
        <end position="994"/>
    </location>
</feature>
<keyword evidence="2 8" id="KW-0812">Transmembrane</keyword>
<comment type="caution">
    <text evidence="10">The sequence shown here is derived from an EMBL/GenBank/DDBJ whole genome shotgun (WGS) entry which is preliminary data.</text>
</comment>
<dbReference type="PROSITE" id="PS50835">
    <property type="entry name" value="IG_LIKE"/>
    <property type="match status" value="9"/>
</dbReference>
<feature type="domain" description="Ig-like" evidence="9">
    <location>
        <begin position="12"/>
        <end position="130"/>
    </location>
</feature>
<dbReference type="Gene3D" id="2.60.40.10">
    <property type="entry name" value="Immunoglobulins"/>
    <property type="match status" value="9"/>
</dbReference>
<keyword evidence="4 8" id="KW-0472">Membrane</keyword>
<evidence type="ECO:0000256" key="6">
    <source>
        <dbReference type="ARBA" id="ARBA00023319"/>
    </source>
</evidence>
<gene>
    <name evidence="10" type="ORF">KQX54_001362</name>
</gene>
<feature type="domain" description="Ig-like" evidence="9">
    <location>
        <begin position="571"/>
        <end position="655"/>
    </location>
</feature>
<keyword evidence="11" id="KW-1185">Reference proteome</keyword>
<accession>A0AAV7I3N9</accession>
<evidence type="ECO:0000256" key="5">
    <source>
        <dbReference type="ARBA" id="ARBA00023157"/>
    </source>
</evidence>
<feature type="domain" description="Ig-like" evidence="9">
    <location>
        <begin position="246"/>
        <end position="350"/>
    </location>
</feature>
<dbReference type="Pfam" id="PF13927">
    <property type="entry name" value="Ig_3"/>
    <property type="match status" value="1"/>
</dbReference>
<feature type="domain" description="Ig-like" evidence="9">
    <location>
        <begin position="659"/>
        <end position="772"/>
    </location>
</feature>
<feature type="domain" description="Ig-like" evidence="9">
    <location>
        <begin position="866"/>
        <end position="943"/>
    </location>
</feature>
<keyword evidence="3 8" id="KW-1133">Transmembrane helix</keyword>
<name>A0AAV7I3N9_COTGL</name>
<reference evidence="10 11" key="1">
    <citation type="journal article" date="2021" name="J. Hered.">
        <title>A chromosome-level genome assembly of the parasitoid wasp, Cotesia glomerata (Hymenoptera: Braconidae).</title>
        <authorList>
            <person name="Pinto B.J."/>
            <person name="Weis J.J."/>
            <person name="Gamble T."/>
            <person name="Ode P.J."/>
            <person name="Paul R."/>
            <person name="Zaspel J.M."/>
        </authorList>
    </citation>
    <scope>NUCLEOTIDE SEQUENCE [LARGE SCALE GENOMIC DNA]</scope>
    <source>
        <strain evidence="10">CgM1</strain>
    </source>
</reference>
<dbReference type="Proteomes" id="UP000826195">
    <property type="component" value="Unassembled WGS sequence"/>
</dbReference>
<evidence type="ECO:0000313" key="11">
    <source>
        <dbReference type="Proteomes" id="UP000826195"/>
    </source>
</evidence>
<evidence type="ECO:0000256" key="3">
    <source>
        <dbReference type="ARBA" id="ARBA00022989"/>
    </source>
</evidence>
<dbReference type="InterPro" id="IPR013783">
    <property type="entry name" value="Ig-like_fold"/>
</dbReference>
<evidence type="ECO:0000313" key="10">
    <source>
        <dbReference type="EMBL" id="KAH0545600.1"/>
    </source>
</evidence>
<evidence type="ECO:0000256" key="8">
    <source>
        <dbReference type="SAM" id="Phobius"/>
    </source>
</evidence>
<evidence type="ECO:0000256" key="2">
    <source>
        <dbReference type="ARBA" id="ARBA00022692"/>
    </source>
</evidence>
<dbReference type="InterPro" id="IPR036179">
    <property type="entry name" value="Ig-like_dom_sf"/>
</dbReference>
<dbReference type="EMBL" id="JAHXZJ010002237">
    <property type="protein sequence ID" value="KAH0545600.1"/>
    <property type="molecule type" value="Genomic_DNA"/>
</dbReference>
<dbReference type="PANTHER" id="PTHR23278">
    <property type="entry name" value="SIDESTEP PROTEIN"/>
    <property type="match status" value="1"/>
</dbReference>
<organism evidence="10 11">
    <name type="scientific">Cotesia glomerata</name>
    <name type="common">Lepidopteran parasitic wasp</name>
    <name type="synonym">Apanteles glomeratus</name>
    <dbReference type="NCBI Taxonomy" id="32391"/>
    <lineage>
        <taxon>Eukaryota</taxon>
        <taxon>Metazoa</taxon>
        <taxon>Ecdysozoa</taxon>
        <taxon>Arthropoda</taxon>
        <taxon>Hexapoda</taxon>
        <taxon>Insecta</taxon>
        <taxon>Pterygota</taxon>
        <taxon>Neoptera</taxon>
        <taxon>Endopterygota</taxon>
        <taxon>Hymenoptera</taxon>
        <taxon>Apocrita</taxon>
        <taxon>Ichneumonoidea</taxon>
        <taxon>Braconidae</taxon>
        <taxon>Microgastrinae</taxon>
        <taxon>Cotesia</taxon>
    </lineage>
</organism>
<feature type="region of interest" description="Disordered" evidence="7">
    <location>
        <begin position="1011"/>
        <end position="1038"/>
    </location>
</feature>
<feature type="domain" description="Ig-like" evidence="9">
    <location>
        <begin position="455"/>
        <end position="566"/>
    </location>
</feature>
<evidence type="ECO:0000256" key="1">
    <source>
        <dbReference type="ARBA" id="ARBA00004167"/>
    </source>
</evidence>